<feature type="compositionally biased region" description="Basic residues" evidence="6">
    <location>
        <begin position="1"/>
        <end position="11"/>
    </location>
</feature>
<keyword evidence="3" id="KW-0810">Translation regulation</keyword>
<dbReference type="KEGG" id="tng:GSTEN00024228G001"/>
<protein>
    <submittedName>
        <fullName evidence="9">(spotted green pufferfish) hypothetical protein</fullName>
    </submittedName>
</protein>
<evidence type="ECO:0000313" key="9">
    <source>
        <dbReference type="EMBL" id="CAG04499.1"/>
    </source>
</evidence>
<feature type="compositionally biased region" description="Low complexity" evidence="6">
    <location>
        <begin position="825"/>
        <end position="834"/>
    </location>
</feature>
<dbReference type="GO" id="GO:0000932">
    <property type="term" value="C:P-body"/>
    <property type="evidence" value="ECO:0007669"/>
    <property type="project" value="TreeGrafter"/>
</dbReference>
<feature type="compositionally biased region" description="Low complexity" evidence="6">
    <location>
        <begin position="58"/>
        <end position="78"/>
    </location>
</feature>
<feature type="region of interest" description="Disordered" evidence="6">
    <location>
        <begin position="515"/>
        <end position="550"/>
    </location>
</feature>
<dbReference type="InterPro" id="IPR019486">
    <property type="entry name" value="Argonaute_hook_dom"/>
</dbReference>
<feature type="compositionally biased region" description="Low complexity" evidence="6">
    <location>
        <begin position="1173"/>
        <end position="1182"/>
    </location>
</feature>
<feature type="region of interest" description="Disordered" evidence="6">
    <location>
        <begin position="799"/>
        <end position="836"/>
    </location>
</feature>
<feature type="region of interest" description="Disordered" evidence="6">
    <location>
        <begin position="239"/>
        <end position="272"/>
    </location>
</feature>
<feature type="region of interest" description="Disordered" evidence="6">
    <location>
        <begin position="1078"/>
        <end position="1109"/>
    </location>
</feature>
<dbReference type="OrthoDB" id="5919166at2759"/>
<dbReference type="GO" id="GO:0006417">
    <property type="term" value="P:regulation of translation"/>
    <property type="evidence" value="ECO:0007669"/>
    <property type="project" value="UniProtKB-KW"/>
</dbReference>
<reference evidence="9" key="2">
    <citation type="submission" date="2004-02" db="EMBL/GenBank/DDBJ databases">
        <authorList>
            <consortium name="Genoscope"/>
            <consortium name="Whitehead Institute Centre for Genome Research"/>
        </authorList>
    </citation>
    <scope>NUCLEOTIDE SEQUENCE</scope>
</reference>
<keyword evidence="5" id="KW-0943">RNA-mediated gene silencing</keyword>
<feature type="compositionally biased region" description="Gly residues" evidence="6">
    <location>
        <begin position="443"/>
        <end position="455"/>
    </location>
</feature>
<dbReference type="PANTHER" id="PTHR13020:SF32">
    <property type="entry name" value="TRINUCLEOTIDE REPEAT-CONTAINING GENE 6B PROTEIN"/>
    <property type="match status" value="1"/>
</dbReference>
<dbReference type="GO" id="GO:0003723">
    <property type="term" value="F:RNA binding"/>
    <property type="evidence" value="ECO:0007669"/>
    <property type="project" value="UniProtKB-KW"/>
</dbReference>
<evidence type="ECO:0000256" key="5">
    <source>
        <dbReference type="ARBA" id="ARBA00023158"/>
    </source>
</evidence>
<evidence type="ECO:0000256" key="2">
    <source>
        <dbReference type="ARBA" id="ARBA00022553"/>
    </source>
</evidence>
<feature type="region of interest" description="Disordered" evidence="6">
    <location>
        <begin position="856"/>
        <end position="925"/>
    </location>
</feature>
<dbReference type="FunFam" id="3.30.70.330:FF:000011">
    <property type="entry name" value="trinucleotide repeat-containing gene 6A protein-like"/>
    <property type="match status" value="1"/>
</dbReference>
<feature type="domain" description="TNRC6 PABC binding" evidence="8">
    <location>
        <begin position="825"/>
        <end position="929"/>
    </location>
</feature>
<keyword evidence="4" id="KW-0694">RNA-binding</keyword>
<comment type="caution">
    <text evidence="9">The sequence shown here is derived from an EMBL/GenBank/DDBJ whole genome shotgun (WGS) entry which is preliminary data.</text>
</comment>
<feature type="compositionally biased region" description="Gly residues" evidence="6">
    <location>
        <begin position="902"/>
        <end position="915"/>
    </location>
</feature>
<dbReference type="PANTHER" id="PTHR13020">
    <property type="entry name" value="TRINUCLEOTIDE REPEAT-CONTAINING GENE 6"/>
    <property type="match status" value="1"/>
</dbReference>
<feature type="compositionally biased region" description="Low complexity" evidence="6">
    <location>
        <begin position="94"/>
        <end position="113"/>
    </location>
</feature>
<dbReference type="Pfam" id="PF16608">
    <property type="entry name" value="TNRC6-PABC_bdg"/>
    <property type="match status" value="1"/>
</dbReference>
<proteinExistence type="inferred from homology"/>
<feature type="region of interest" description="Disordered" evidence="6">
    <location>
        <begin position="756"/>
        <end position="778"/>
    </location>
</feature>
<dbReference type="AlphaFoldDB" id="Q4S4D3"/>
<feature type="compositionally biased region" description="Basic and acidic residues" evidence="6">
    <location>
        <begin position="123"/>
        <end position="132"/>
    </location>
</feature>
<feature type="compositionally biased region" description="Low complexity" evidence="6">
    <location>
        <begin position="33"/>
        <end position="50"/>
    </location>
</feature>
<feature type="non-terminal residue" evidence="9">
    <location>
        <position position="1"/>
    </location>
</feature>
<organism evidence="9">
    <name type="scientific">Tetraodon nigroviridis</name>
    <name type="common">Spotted green pufferfish</name>
    <name type="synonym">Chelonodon nigroviridis</name>
    <dbReference type="NCBI Taxonomy" id="99883"/>
    <lineage>
        <taxon>Eukaryota</taxon>
        <taxon>Metazoa</taxon>
        <taxon>Chordata</taxon>
        <taxon>Craniata</taxon>
        <taxon>Vertebrata</taxon>
        <taxon>Euteleostomi</taxon>
        <taxon>Actinopterygii</taxon>
        <taxon>Neopterygii</taxon>
        <taxon>Teleostei</taxon>
        <taxon>Neoteleostei</taxon>
        <taxon>Acanthomorphata</taxon>
        <taxon>Eupercaria</taxon>
        <taxon>Tetraodontiformes</taxon>
        <taxon>Tetradontoidea</taxon>
        <taxon>Tetraodontidae</taxon>
        <taxon>Tetraodon</taxon>
    </lineage>
</organism>
<feature type="region of interest" description="Disordered" evidence="6">
    <location>
        <begin position="407"/>
        <end position="481"/>
    </location>
</feature>
<feature type="compositionally biased region" description="Polar residues" evidence="6">
    <location>
        <begin position="248"/>
        <end position="272"/>
    </location>
</feature>
<dbReference type="GO" id="GO:0035195">
    <property type="term" value="P:miRNA-mediated post-transcriptional gene silencing"/>
    <property type="evidence" value="ECO:0007669"/>
    <property type="project" value="TreeGrafter"/>
</dbReference>
<dbReference type="GO" id="GO:0060213">
    <property type="term" value="P:positive regulation of nuclear-transcribed mRNA poly(A) tail shortening"/>
    <property type="evidence" value="ECO:0007669"/>
    <property type="project" value="TreeGrafter"/>
</dbReference>
<evidence type="ECO:0000256" key="6">
    <source>
        <dbReference type="SAM" id="MobiDB-lite"/>
    </source>
</evidence>
<feature type="compositionally biased region" description="Polar residues" evidence="6">
    <location>
        <begin position="756"/>
        <end position="765"/>
    </location>
</feature>
<feature type="domain" description="Argonaute hook" evidence="7">
    <location>
        <begin position="401"/>
        <end position="468"/>
    </location>
</feature>
<reference evidence="9" key="1">
    <citation type="journal article" date="2004" name="Nature">
        <title>Genome duplication in the teleost fish Tetraodon nigroviridis reveals the early vertebrate proto-karyotype.</title>
        <authorList>
            <person name="Jaillon O."/>
            <person name="Aury J.-M."/>
            <person name="Brunet F."/>
            <person name="Petit J.-L."/>
            <person name="Stange-Thomann N."/>
            <person name="Mauceli E."/>
            <person name="Bouneau L."/>
            <person name="Fischer C."/>
            <person name="Ozouf-Costaz C."/>
            <person name="Bernot A."/>
            <person name="Nicaud S."/>
            <person name="Jaffe D."/>
            <person name="Fisher S."/>
            <person name="Lutfalla G."/>
            <person name="Dossat C."/>
            <person name="Segurens B."/>
            <person name="Dasilva C."/>
            <person name="Salanoubat M."/>
            <person name="Levy M."/>
            <person name="Boudet N."/>
            <person name="Castellano S."/>
            <person name="Anthouard V."/>
            <person name="Jubin C."/>
            <person name="Castelli V."/>
            <person name="Katinka M."/>
            <person name="Vacherie B."/>
            <person name="Biemont C."/>
            <person name="Skalli Z."/>
            <person name="Cattolico L."/>
            <person name="Poulain J."/>
            <person name="De Berardinis V."/>
            <person name="Cruaud C."/>
            <person name="Duprat S."/>
            <person name="Brottier P."/>
            <person name="Coutanceau J.-P."/>
            <person name="Gouzy J."/>
            <person name="Parra G."/>
            <person name="Lardier G."/>
            <person name="Chapple C."/>
            <person name="McKernan K.J."/>
            <person name="McEwan P."/>
            <person name="Bosak S."/>
            <person name="Kellis M."/>
            <person name="Volff J.-N."/>
            <person name="Guigo R."/>
            <person name="Zody M.C."/>
            <person name="Mesirov J."/>
            <person name="Lindblad-Toh K."/>
            <person name="Birren B."/>
            <person name="Nusbaum C."/>
            <person name="Kahn D."/>
            <person name="Robinson-Rechavi M."/>
            <person name="Laudet V."/>
            <person name="Schachter V."/>
            <person name="Quetier F."/>
            <person name="Saurin W."/>
            <person name="Scarpelli C."/>
            <person name="Wincker P."/>
            <person name="Lander E.S."/>
            <person name="Weissenbach J."/>
            <person name="Roest Crollius H."/>
        </authorList>
    </citation>
    <scope>NUCLEOTIDE SEQUENCE [LARGE SCALE GENOMIC DNA]</scope>
</reference>
<dbReference type="InterPro" id="IPR035979">
    <property type="entry name" value="RBD_domain_sf"/>
</dbReference>
<sequence>MEDKKRKKDDKRKRETSQKVTEQKNKVPELTKPASAQPSAPQISSASHSPGPTPSASPSPATLGPGSAAAPPQGGNNAKRLAGANGQPCSNTVSPPAASGPSPAGNGSANSGGQTPQQQPRYMPREVPPRFRCQQDHKVLLKRGQPPLSSMLLGGGGGGDGPNANMAATCDSVAASSSTALTSSSVAAASTTSNYANSMWGVSSGSQTSSQGREKVIVDGNDLEEWPSIAGNDGARAPFTGLGGGSANSGKPVNSISASGNQSSPTSSFSMPNECIQSSNGVAWGVAASQGHLSGGNAVAASGPLLQQPSSLSKASALPPSHDASGSIDGSSAIPGANFNPNANPSAWPALVQQDGPVAAEGPSSFHHQGPAGSVSANNPVSLGPGLGVVNIKLVSIPLLFLSGSKSMQDGWGDKEGSVAASRHSSWEDDEEGGGMWNSTGSQGSGSSWGQGSNGGWNQSHAGKKSSNKGPLKAGGGDTWMSPINRQFSNLGLLNDDPNSPNFDLEKKMDADKRSMGISDYSGDIRKGGRGGPMSYRPAVSKEAAPGDSGSYYDKSGHSIFGSGGGMAQSRHQPGVSPLNHSQGLRAQVPHQFLSHQVPGSMLKQMPPPSGSMGGVGSVGGVAGLGGGVFPPQLSPQHIAMLSSIYPPHIQFQLLARIMAMLQQQRQQQAGVLGGSSKLSPSHHGGVGGGGPKLPGADTLLHPGLTGSLAEMHQKSLGPYSGFGSGVSLPGLDLGGSGGPKDLGNQQSRFKWMMEGQSSPDTASPENAFHKNGPVTPVKMPGGSSYSQYDMMVGDGLTDNWHRTPGNKMGPKLSSTPSWPPDSTPPLNTLLPSPGAWPYSASDSPLNNAHNSAKYTDLKTSWPPEPTGHKSWKASRGSSQNQLSRPPPGLGSQKQPSPSPWSGGGPRFAGRGWGSGSSTTGSAWSDGGAQESCWLVLSNLTPQVITDGVTATEAEVDAIDGSTLRTICMQHGPLLTFHLGLTQGNALIRYNSKQEAAKAQSALHMCVLGNTTILAEFVSEEDVARYIAHSQAGAAGSGGSAAGAASSGPAASAVGANGGGGGAGGSAVGGGVEGSSAAAGAGNGGAGHSSSAWQSLESTGSTSDQAITQGPGLGIFAQWSNGTGVGGAGGLEAGRQGLWGGMGGMGAAGYPSSSSSSSSLWGSQALEDRHQMGSPASLLPGDLLGGGADSI</sequence>
<gene>
    <name evidence="9" type="ORF">GSTENG00024228001</name>
</gene>
<dbReference type="EMBL" id="CAAE01014738">
    <property type="protein sequence ID" value="CAG04499.1"/>
    <property type="molecule type" value="Genomic_DNA"/>
</dbReference>
<accession>Q4S4D3</accession>
<dbReference type="InterPro" id="IPR052068">
    <property type="entry name" value="GW182_domain"/>
</dbReference>
<evidence type="ECO:0000256" key="1">
    <source>
        <dbReference type="ARBA" id="ARBA00007302"/>
    </source>
</evidence>
<comment type="similarity">
    <text evidence="1">Belongs to the GW182 family.</text>
</comment>
<dbReference type="Gene3D" id="3.30.70.330">
    <property type="match status" value="1"/>
</dbReference>
<feature type="compositionally biased region" description="Basic and acidic residues" evidence="6">
    <location>
        <begin position="12"/>
        <end position="29"/>
    </location>
</feature>
<feature type="compositionally biased region" description="Low complexity" evidence="6">
    <location>
        <begin position="310"/>
        <end position="321"/>
    </location>
</feature>
<evidence type="ECO:0000256" key="4">
    <source>
        <dbReference type="ARBA" id="ARBA00022884"/>
    </source>
</evidence>
<feature type="compositionally biased region" description="Low complexity" evidence="6">
    <location>
        <begin position="1148"/>
        <end position="1163"/>
    </location>
</feature>
<feature type="region of interest" description="Disordered" evidence="6">
    <location>
        <begin position="669"/>
        <end position="702"/>
    </location>
</feature>
<feature type="compositionally biased region" description="Low complexity" evidence="6">
    <location>
        <begin position="916"/>
        <end position="925"/>
    </location>
</feature>
<dbReference type="InterPro" id="IPR012677">
    <property type="entry name" value="Nucleotide-bd_a/b_plait_sf"/>
</dbReference>
<dbReference type="SUPFAM" id="SSF54928">
    <property type="entry name" value="RNA-binding domain, RBD"/>
    <property type="match status" value="1"/>
</dbReference>
<evidence type="ECO:0000259" key="8">
    <source>
        <dbReference type="Pfam" id="PF16608"/>
    </source>
</evidence>
<dbReference type="InterPro" id="IPR032226">
    <property type="entry name" value="TNRC6_PABC-bd"/>
</dbReference>
<dbReference type="GO" id="GO:0005829">
    <property type="term" value="C:cytosol"/>
    <property type="evidence" value="ECO:0007669"/>
    <property type="project" value="UniProtKB-ARBA"/>
</dbReference>
<feature type="region of interest" description="Disordered" evidence="6">
    <location>
        <begin position="1148"/>
        <end position="1191"/>
    </location>
</feature>
<evidence type="ECO:0000256" key="3">
    <source>
        <dbReference type="ARBA" id="ARBA00022845"/>
    </source>
</evidence>
<dbReference type="GO" id="GO:0005654">
    <property type="term" value="C:nucleoplasm"/>
    <property type="evidence" value="ECO:0007669"/>
    <property type="project" value="TreeGrafter"/>
</dbReference>
<feature type="region of interest" description="Disordered" evidence="6">
    <location>
        <begin position="310"/>
        <end position="349"/>
    </location>
</feature>
<evidence type="ECO:0000259" key="7">
    <source>
        <dbReference type="Pfam" id="PF10427"/>
    </source>
</evidence>
<name>Q4S4D3_TETNG</name>
<dbReference type="Pfam" id="PF10427">
    <property type="entry name" value="Ago_hook"/>
    <property type="match status" value="1"/>
</dbReference>
<feature type="compositionally biased region" description="Polar residues" evidence="6">
    <location>
        <begin position="1093"/>
        <end position="1108"/>
    </location>
</feature>
<keyword evidence="2" id="KW-0597">Phosphoprotein</keyword>
<feature type="region of interest" description="Disordered" evidence="6">
    <location>
        <begin position="1"/>
        <end position="132"/>
    </location>
</feature>